<dbReference type="GO" id="GO:0016740">
    <property type="term" value="F:transferase activity"/>
    <property type="evidence" value="ECO:0007669"/>
    <property type="project" value="UniProtKB-KW"/>
</dbReference>
<accession>A0A372NTE6</accession>
<dbReference type="InterPro" id="IPR050834">
    <property type="entry name" value="Glycosyltransf_2"/>
</dbReference>
<dbReference type="Gene3D" id="3.90.550.10">
    <property type="entry name" value="Spore Coat Polysaccharide Biosynthesis Protein SpsA, Chain A"/>
    <property type="match status" value="1"/>
</dbReference>
<dbReference type="Proteomes" id="UP000264217">
    <property type="component" value="Unassembled WGS sequence"/>
</dbReference>
<dbReference type="RefSeq" id="WP_117391652.1">
    <property type="nucleotide sequence ID" value="NZ_QWDC01000002.1"/>
</dbReference>
<organism evidence="3 4">
    <name type="scientific">Mucilaginibacter conchicola</name>
    <dbReference type="NCBI Taxonomy" id="2303333"/>
    <lineage>
        <taxon>Bacteria</taxon>
        <taxon>Pseudomonadati</taxon>
        <taxon>Bacteroidota</taxon>
        <taxon>Sphingobacteriia</taxon>
        <taxon>Sphingobacteriales</taxon>
        <taxon>Sphingobacteriaceae</taxon>
        <taxon>Mucilaginibacter</taxon>
    </lineage>
</organism>
<evidence type="ECO:0000313" key="3">
    <source>
        <dbReference type="EMBL" id="RFZ91939.1"/>
    </source>
</evidence>
<sequence length="250" mass="28510">MKQPVLSVITIVYNNVRDIERTMLSVLGQTYPAIEYIVIDGASNDGTLDVVKKYEDRLAKLTSEKDKGIYDAMNKGLAAATGDYVIFMNSGDEFYDDGTVTKVFATAPDADIYYGETEMVNDARESLGQRRHKAPNKFTWRGFKHGMSISHQAIYIKRSLVEPYDPKYQLSADIDWIIKAAKKAKQIVRVDGYVAKYLVGGMSKAKHRQSLQERFDIMKRHYGLIPTLFNHGVIALNLGWYWLLHRRTND</sequence>
<dbReference type="PANTHER" id="PTHR43685">
    <property type="entry name" value="GLYCOSYLTRANSFERASE"/>
    <property type="match status" value="1"/>
</dbReference>
<reference evidence="3 4" key="1">
    <citation type="submission" date="2018-08" db="EMBL/GenBank/DDBJ databases">
        <title>Mucilaginibacter sp. MYSH2.</title>
        <authorList>
            <person name="Seo T."/>
        </authorList>
    </citation>
    <scope>NUCLEOTIDE SEQUENCE [LARGE SCALE GENOMIC DNA]</scope>
    <source>
        <strain evidence="3 4">MYSH2</strain>
    </source>
</reference>
<feature type="domain" description="Glycosyltransferase 2-like" evidence="2">
    <location>
        <begin position="7"/>
        <end position="157"/>
    </location>
</feature>
<dbReference type="EMBL" id="QWDC01000002">
    <property type="protein sequence ID" value="RFZ91939.1"/>
    <property type="molecule type" value="Genomic_DNA"/>
</dbReference>
<name>A0A372NTE6_9SPHI</name>
<keyword evidence="1" id="KW-1133">Transmembrane helix</keyword>
<keyword evidence="3" id="KW-0808">Transferase</keyword>
<evidence type="ECO:0000313" key="4">
    <source>
        <dbReference type="Proteomes" id="UP000264217"/>
    </source>
</evidence>
<comment type="caution">
    <text evidence="3">The sequence shown here is derived from an EMBL/GenBank/DDBJ whole genome shotgun (WGS) entry which is preliminary data.</text>
</comment>
<proteinExistence type="predicted"/>
<dbReference type="OrthoDB" id="9788101at2"/>
<dbReference type="InterPro" id="IPR001173">
    <property type="entry name" value="Glyco_trans_2-like"/>
</dbReference>
<evidence type="ECO:0000259" key="2">
    <source>
        <dbReference type="Pfam" id="PF00535"/>
    </source>
</evidence>
<evidence type="ECO:0000256" key="1">
    <source>
        <dbReference type="SAM" id="Phobius"/>
    </source>
</evidence>
<keyword evidence="4" id="KW-1185">Reference proteome</keyword>
<dbReference type="CDD" id="cd06433">
    <property type="entry name" value="GT_2_WfgS_like"/>
    <property type="match status" value="1"/>
</dbReference>
<dbReference type="PANTHER" id="PTHR43685:SF2">
    <property type="entry name" value="GLYCOSYLTRANSFERASE 2-LIKE DOMAIN-CONTAINING PROTEIN"/>
    <property type="match status" value="1"/>
</dbReference>
<keyword evidence="1" id="KW-0472">Membrane</keyword>
<dbReference type="InterPro" id="IPR029044">
    <property type="entry name" value="Nucleotide-diphossugar_trans"/>
</dbReference>
<gene>
    <name evidence="3" type="ORF">D0C36_10850</name>
</gene>
<dbReference type="AlphaFoldDB" id="A0A372NTE6"/>
<protein>
    <submittedName>
        <fullName evidence="3">Glycosyltransferase</fullName>
    </submittedName>
</protein>
<dbReference type="SUPFAM" id="SSF53448">
    <property type="entry name" value="Nucleotide-diphospho-sugar transferases"/>
    <property type="match status" value="1"/>
</dbReference>
<feature type="transmembrane region" description="Helical" evidence="1">
    <location>
        <begin position="222"/>
        <end position="243"/>
    </location>
</feature>
<dbReference type="Pfam" id="PF00535">
    <property type="entry name" value="Glycos_transf_2"/>
    <property type="match status" value="1"/>
</dbReference>
<keyword evidence="1" id="KW-0812">Transmembrane</keyword>